<dbReference type="CDD" id="cd03443">
    <property type="entry name" value="PaaI_thioesterase"/>
    <property type="match status" value="1"/>
</dbReference>
<dbReference type="InterPro" id="IPR003736">
    <property type="entry name" value="PAAI_dom"/>
</dbReference>
<feature type="domain" description="Thioesterase" evidence="3">
    <location>
        <begin position="71"/>
        <end position="146"/>
    </location>
</feature>
<dbReference type="PANTHER" id="PTHR21660:SF1">
    <property type="entry name" value="ACYL-COENZYME A THIOESTERASE 13"/>
    <property type="match status" value="1"/>
</dbReference>
<accession>A0AAQ1SUH5</accession>
<gene>
    <name evidence="4" type="ORF">JV551A3_V1_1640176</name>
</gene>
<protein>
    <submittedName>
        <fullName evidence="4">Thioesterase superfamily protein</fullName>
    </submittedName>
</protein>
<comment type="similarity">
    <text evidence="1">Belongs to the thioesterase PaaI family.</text>
</comment>
<dbReference type="NCBIfam" id="TIGR00369">
    <property type="entry name" value="unchar_dom_1"/>
    <property type="match status" value="1"/>
</dbReference>
<dbReference type="Pfam" id="PF03061">
    <property type="entry name" value="4HBT"/>
    <property type="match status" value="1"/>
</dbReference>
<dbReference type="EMBL" id="OPYN01000164">
    <property type="protein sequence ID" value="SPO62100.1"/>
    <property type="molecule type" value="Genomic_DNA"/>
</dbReference>
<evidence type="ECO:0000313" key="5">
    <source>
        <dbReference type="Proteomes" id="UP000294335"/>
    </source>
</evidence>
<dbReference type="PANTHER" id="PTHR21660">
    <property type="entry name" value="THIOESTERASE SUPERFAMILY MEMBER-RELATED"/>
    <property type="match status" value="1"/>
</dbReference>
<evidence type="ECO:0000256" key="1">
    <source>
        <dbReference type="ARBA" id="ARBA00008324"/>
    </source>
</evidence>
<evidence type="ECO:0000259" key="3">
    <source>
        <dbReference type="Pfam" id="PF03061"/>
    </source>
</evidence>
<sequence>MVANAATALHVMPVRDNPTRALVAGAVAGGRCNVPLDANPALVSLGAVLAEGRPGALQLRFEAPPSSTQGNGVVSGGTLASMLDIAMAMAVLSVLPPGRTCATTSLSVNMIAAGQAGAFLARASVDRSGRSVAFARADLYDADGQRLLATASSSLALFDERPA</sequence>
<dbReference type="InterPro" id="IPR039298">
    <property type="entry name" value="ACOT13"/>
</dbReference>
<dbReference type="GO" id="GO:0047617">
    <property type="term" value="F:fatty acyl-CoA hydrolase activity"/>
    <property type="evidence" value="ECO:0007669"/>
    <property type="project" value="InterPro"/>
</dbReference>
<reference evidence="4 5" key="1">
    <citation type="submission" date="2018-02" db="EMBL/GenBank/DDBJ databases">
        <authorList>
            <person name="Dubost A."/>
        </authorList>
    </citation>
    <scope>NUCLEOTIDE SEQUENCE [LARGE SCALE GENOMIC DNA]</scope>
    <source>
        <strain evidence="5">JV551A3</strain>
    </source>
</reference>
<dbReference type="Gene3D" id="3.10.129.10">
    <property type="entry name" value="Hotdog Thioesterase"/>
    <property type="match status" value="1"/>
</dbReference>
<keyword evidence="2" id="KW-0378">Hydrolase</keyword>
<evidence type="ECO:0000313" key="4">
    <source>
        <dbReference type="EMBL" id="SPO62100.1"/>
    </source>
</evidence>
<keyword evidence="5" id="KW-1185">Reference proteome</keyword>
<organism evidence="4 5">
    <name type="scientific">Pseudomonas inefficax</name>
    <dbReference type="NCBI Taxonomy" id="2078786"/>
    <lineage>
        <taxon>Bacteria</taxon>
        <taxon>Pseudomonadati</taxon>
        <taxon>Pseudomonadota</taxon>
        <taxon>Gammaproteobacteria</taxon>
        <taxon>Pseudomonadales</taxon>
        <taxon>Pseudomonadaceae</taxon>
        <taxon>Pseudomonas</taxon>
    </lineage>
</organism>
<dbReference type="Proteomes" id="UP000294335">
    <property type="component" value="Unassembled WGS sequence"/>
</dbReference>
<evidence type="ECO:0000256" key="2">
    <source>
        <dbReference type="ARBA" id="ARBA00022801"/>
    </source>
</evidence>
<dbReference type="SUPFAM" id="SSF54637">
    <property type="entry name" value="Thioesterase/thiol ester dehydrase-isomerase"/>
    <property type="match status" value="1"/>
</dbReference>
<name>A0AAQ1SUH5_9PSED</name>
<comment type="caution">
    <text evidence="4">The sequence shown here is derived from an EMBL/GenBank/DDBJ whole genome shotgun (WGS) entry which is preliminary data.</text>
</comment>
<dbReference type="InterPro" id="IPR029069">
    <property type="entry name" value="HotDog_dom_sf"/>
</dbReference>
<dbReference type="AlphaFoldDB" id="A0AAQ1SUH5"/>
<proteinExistence type="inferred from homology"/>
<dbReference type="InterPro" id="IPR006683">
    <property type="entry name" value="Thioestr_dom"/>
</dbReference>